<gene>
    <name evidence="6" type="ORF">CCACVL1_05543</name>
</gene>
<dbReference type="Pfam" id="PF07910">
    <property type="entry name" value="Peptidase_C78"/>
    <property type="match status" value="1"/>
</dbReference>
<dbReference type="PANTHER" id="PTHR13430">
    <property type="match status" value="1"/>
</dbReference>
<evidence type="ECO:0000259" key="5">
    <source>
        <dbReference type="Pfam" id="PF10033"/>
    </source>
</evidence>
<dbReference type="PANTHER" id="PTHR13430:SF4">
    <property type="entry name" value="AUTOPHAGY-RELATED PROTEIN 13"/>
    <property type="match status" value="1"/>
</dbReference>
<dbReference type="GO" id="GO:0000407">
    <property type="term" value="C:phagophore assembly site"/>
    <property type="evidence" value="ECO:0007669"/>
    <property type="project" value="TreeGrafter"/>
</dbReference>
<protein>
    <submittedName>
        <fullName evidence="6">Peptidase C78, ubiquitin modifier-specific peptidase 1/ 2</fullName>
    </submittedName>
</protein>
<dbReference type="GO" id="GO:0000423">
    <property type="term" value="P:mitophagy"/>
    <property type="evidence" value="ECO:0007669"/>
    <property type="project" value="TreeGrafter"/>
</dbReference>
<dbReference type="InterPro" id="IPR018731">
    <property type="entry name" value="Atg13_N"/>
</dbReference>
<dbReference type="STRING" id="210143.A0A1R3JJW7"/>
<dbReference type="Gene3D" id="3.30.900.10">
    <property type="entry name" value="HORMA domain"/>
    <property type="match status" value="2"/>
</dbReference>
<name>A0A1R3JJW7_COCAP</name>
<comment type="caution">
    <text evidence="6">The sequence shown here is derived from an EMBL/GenBank/DDBJ whole genome shotgun (WGS) entry which is preliminary data.</text>
</comment>
<feature type="region of interest" description="Disordered" evidence="3">
    <location>
        <begin position="243"/>
        <end position="274"/>
    </location>
</feature>
<dbReference type="Pfam" id="PF10033">
    <property type="entry name" value="ATG13"/>
    <property type="match status" value="1"/>
</dbReference>
<reference evidence="6 7" key="1">
    <citation type="submission" date="2013-09" db="EMBL/GenBank/DDBJ databases">
        <title>Corchorus capsularis genome sequencing.</title>
        <authorList>
            <person name="Alam M."/>
            <person name="Haque M.S."/>
            <person name="Islam M.S."/>
            <person name="Emdad E.M."/>
            <person name="Islam M.M."/>
            <person name="Ahmed B."/>
            <person name="Halim A."/>
            <person name="Hossen Q.M.M."/>
            <person name="Hossain M.Z."/>
            <person name="Ahmed R."/>
            <person name="Khan M.M."/>
            <person name="Islam R."/>
            <person name="Rashid M.M."/>
            <person name="Khan S.A."/>
            <person name="Rahman M.S."/>
            <person name="Alam M."/>
        </authorList>
    </citation>
    <scope>NUCLEOTIDE SEQUENCE [LARGE SCALE GENOMIC DNA]</scope>
    <source>
        <strain evidence="7">cv. CVL-1</strain>
        <tissue evidence="6">Whole seedling</tissue>
    </source>
</reference>
<dbReference type="GO" id="GO:0005829">
    <property type="term" value="C:cytosol"/>
    <property type="evidence" value="ECO:0007669"/>
    <property type="project" value="TreeGrafter"/>
</dbReference>
<sequence>MEMESAKVEQIVSQFRSKILHVILDSRVPSFHHHSHQQQQQEPLSLSRVRKTDRWFNLVLGDRPAALENLNFSLRNLLDPMIIDIILVQHGSCSSSVDNVYSPSAAAVGPSNETVIERWVVQYDCPRVSSFSHPFSREEEAAMKDYCFVPVEAIPGRLCVSVTYRTTLSDFNLEPMVSLPPKIITDYVGSPTTDPMRSFPSSEKGVRATSFPLRGARPPSPAPAAFQRPHSWSSGFHRGFPFTPNQSVAGSPPAYRTSPMPYDIASPPSDMYGNRIQNQRLSTLQQVTAYDEYQLSPPFSPSASPSPPTYLSANPLLTHHRSETAPVSIPLPLTSRSSRYLSPNSSDPSRHSLPPMSPRSSKHDTSSQESPSAIRAYRKMESLRAGESPSGLSPHYSAHKVVRDSKEDSGRFSGLLSSSGSPRIGFSRSSSRLSFQDDMDDCEFSCPFDVDDVDVSDSLASRNVEGKKASEFNAAVVQNQATQAANRRLSGCRPIFSAVVPASAFGVPCSELQRHANSHFEDEDEEVKDLKLAIQIASSSGSSNTDDISSLIALQTRSNFYHVKDGLISLLRNCLELEAQHNSSVTILSGYVDHFQSLRSEDVGWGCGWRNIQMLSSHLLAHRQEAREVLFGGAGFVPDIVCLQRWLEIAWERGFDPPGAQQFNCKVYGSNHWIGTTECASLFCSFGLRARVVDFGPKESQTFYLSVPGSALGQEVVKRKAIKVSGPMDRYVHQKQGLKKPRPSCDSSGSRKSDNSKGKSEGPQVLVDWVWNYFADEGLNMSGSSRVVVSDRAPLYFQHDGHSRTIVGIQAKHQQNGKHQFNLLIFDPADRTIALERSLRENFGWQKLIKRGIHTLKKPQYQLCYIDHGIASGEELNQLKTVNSVFIEL</sequence>
<feature type="compositionally biased region" description="Pro residues" evidence="3">
    <location>
        <begin position="298"/>
        <end position="308"/>
    </location>
</feature>
<accession>A0A1R3JJW7</accession>
<evidence type="ECO:0000256" key="3">
    <source>
        <dbReference type="SAM" id="MobiDB-lite"/>
    </source>
</evidence>
<dbReference type="InterPro" id="IPR012462">
    <property type="entry name" value="UFSP1/2_DUB_cat"/>
</dbReference>
<evidence type="ECO:0000256" key="2">
    <source>
        <dbReference type="ARBA" id="ARBA00023006"/>
    </source>
</evidence>
<keyword evidence="2" id="KW-0072">Autophagy</keyword>
<evidence type="ECO:0000313" key="7">
    <source>
        <dbReference type="Proteomes" id="UP000188268"/>
    </source>
</evidence>
<feature type="domain" description="UFSP1/2/DUB catalytic" evidence="4">
    <location>
        <begin position="583"/>
        <end position="864"/>
    </location>
</feature>
<feature type="domain" description="Autophagy-related protein 13 N-terminal" evidence="5">
    <location>
        <begin position="13"/>
        <end position="128"/>
    </location>
</feature>
<dbReference type="InterPro" id="IPR036570">
    <property type="entry name" value="HORMA_dom_sf"/>
</dbReference>
<evidence type="ECO:0000256" key="1">
    <source>
        <dbReference type="ARBA" id="ARBA00022801"/>
    </source>
</evidence>
<feature type="compositionally biased region" description="Low complexity" evidence="3">
    <location>
        <begin position="335"/>
        <end position="347"/>
    </location>
</feature>
<dbReference type="Proteomes" id="UP000188268">
    <property type="component" value="Unassembled WGS sequence"/>
</dbReference>
<organism evidence="6 7">
    <name type="scientific">Corchorus capsularis</name>
    <name type="common">Jute</name>
    <dbReference type="NCBI Taxonomy" id="210143"/>
    <lineage>
        <taxon>Eukaryota</taxon>
        <taxon>Viridiplantae</taxon>
        <taxon>Streptophyta</taxon>
        <taxon>Embryophyta</taxon>
        <taxon>Tracheophyta</taxon>
        <taxon>Spermatophyta</taxon>
        <taxon>Magnoliopsida</taxon>
        <taxon>eudicotyledons</taxon>
        <taxon>Gunneridae</taxon>
        <taxon>Pentapetalae</taxon>
        <taxon>rosids</taxon>
        <taxon>malvids</taxon>
        <taxon>Malvales</taxon>
        <taxon>Malvaceae</taxon>
        <taxon>Grewioideae</taxon>
        <taxon>Apeibeae</taxon>
        <taxon>Corchorus</taxon>
    </lineage>
</organism>
<dbReference type="AlphaFoldDB" id="A0A1R3JJW7"/>
<dbReference type="InterPro" id="IPR040182">
    <property type="entry name" value="ATG13"/>
</dbReference>
<feature type="region of interest" description="Disordered" evidence="3">
    <location>
        <begin position="731"/>
        <end position="762"/>
    </location>
</feature>
<evidence type="ECO:0000313" key="6">
    <source>
        <dbReference type="EMBL" id="OMO95139.1"/>
    </source>
</evidence>
<dbReference type="EMBL" id="AWWV01007711">
    <property type="protein sequence ID" value="OMO95139.1"/>
    <property type="molecule type" value="Genomic_DNA"/>
</dbReference>
<dbReference type="GO" id="GO:1990316">
    <property type="term" value="C:Atg1/ULK1 kinase complex"/>
    <property type="evidence" value="ECO:0007669"/>
    <property type="project" value="InterPro"/>
</dbReference>
<dbReference type="GO" id="GO:0034497">
    <property type="term" value="P:protein localization to phagophore assembly site"/>
    <property type="evidence" value="ECO:0007669"/>
    <property type="project" value="TreeGrafter"/>
</dbReference>
<dbReference type="Gene3D" id="3.90.70.130">
    <property type="match status" value="1"/>
</dbReference>
<feature type="region of interest" description="Disordered" evidence="3">
    <location>
        <begin position="294"/>
        <end position="422"/>
    </location>
</feature>
<dbReference type="OrthoDB" id="288987at2759"/>
<evidence type="ECO:0000259" key="4">
    <source>
        <dbReference type="Pfam" id="PF07910"/>
    </source>
</evidence>
<dbReference type="OMA" id="ITKYHES"/>
<keyword evidence="1" id="KW-0378">Hydrolase</keyword>
<dbReference type="GO" id="GO:0034727">
    <property type="term" value="P:piecemeal microautophagy of the nucleus"/>
    <property type="evidence" value="ECO:0007669"/>
    <property type="project" value="TreeGrafter"/>
</dbReference>
<dbReference type="Gramene" id="OMO95139">
    <property type="protein sequence ID" value="OMO95139"/>
    <property type="gene ID" value="CCACVL1_05543"/>
</dbReference>
<proteinExistence type="predicted"/>
<feature type="compositionally biased region" description="Basic and acidic residues" evidence="3">
    <location>
        <begin position="749"/>
        <end position="760"/>
    </location>
</feature>
<dbReference type="GO" id="GO:0016787">
    <property type="term" value="F:hydrolase activity"/>
    <property type="evidence" value="ECO:0007669"/>
    <property type="project" value="UniProtKB-KW"/>
</dbReference>
<feature type="compositionally biased region" description="Basic and acidic residues" evidence="3">
    <location>
        <begin position="401"/>
        <end position="410"/>
    </location>
</feature>
<keyword evidence="7" id="KW-1185">Reference proteome</keyword>